<gene>
    <name evidence="2" type="ORF">CGS59_10945</name>
</gene>
<organism evidence="2 3">
    <name type="scientific">Faecalibacterium prausnitzii</name>
    <dbReference type="NCBI Taxonomy" id="853"/>
    <lineage>
        <taxon>Bacteria</taxon>
        <taxon>Bacillati</taxon>
        <taxon>Bacillota</taxon>
        <taxon>Clostridia</taxon>
        <taxon>Eubacteriales</taxon>
        <taxon>Oscillospiraceae</taxon>
        <taxon>Faecalibacterium</taxon>
    </lineage>
</organism>
<name>A0A2A7AW45_9FIRM</name>
<evidence type="ECO:0000313" key="3">
    <source>
        <dbReference type="Proteomes" id="UP000220480"/>
    </source>
</evidence>
<dbReference type="InterPro" id="IPR008928">
    <property type="entry name" value="6-hairpin_glycosidase_sf"/>
</dbReference>
<dbReference type="GO" id="GO:0005975">
    <property type="term" value="P:carbohydrate metabolic process"/>
    <property type="evidence" value="ECO:0007669"/>
    <property type="project" value="InterPro"/>
</dbReference>
<evidence type="ECO:0000259" key="1">
    <source>
        <dbReference type="Pfam" id="PF06662"/>
    </source>
</evidence>
<dbReference type="InterPro" id="IPR039721">
    <property type="entry name" value="C5-epimerase"/>
</dbReference>
<protein>
    <submittedName>
        <fullName evidence="2">Thioredoxin</fullName>
    </submittedName>
</protein>
<sequence length="302" mass="34725">MGLSVYNIKKWYKMLTGNSIMHVNQDMGKCFVPGKLEGYFNNMTEKVTKDPETLEKKTIPMTTDEVAGVVYFPVAIFQYGLGAFDLYLMTKEEKYISQFWNCVEFAVGNQEESGAWNNFGFVYPEAPYGSMCQGEGASLLLRAYKVTGEKQYLERAQKAIEFMLKPLEQGGTSKYEGEDVLFCEFTNKPIVLNGWIFSLYGLYDLTLVDRNEKYKTALDTAVKSLVKHLGDFDNGYWSMYDMKGKITSPFYHNLHIAQLEALHLTFGNAQFKETQEKFESYKNKQINRNRAFIKKVVQKIAD</sequence>
<reference evidence="2 3" key="1">
    <citation type="journal article" date="2017" name="Front. Microbiol.">
        <title>New Insights into the Diversity of the Genus Faecalibacterium.</title>
        <authorList>
            <person name="Benevides L."/>
            <person name="Burman S."/>
            <person name="Martin R."/>
            <person name="Robert V."/>
            <person name="Thomas M."/>
            <person name="Miquel S."/>
            <person name="Chain F."/>
            <person name="Sokol H."/>
            <person name="Bermudez-Humaran L.G."/>
            <person name="Morrison M."/>
            <person name="Langella P."/>
            <person name="Azevedo V.A."/>
            <person name="Chatel J.M."/>
            <person name="Soares S."/>
        </authorList>
    </citation>
    <scope>NUCLEOTIDE SEQUENCE [LARGE SCALE GENOMIC DNA]</scope>
    <source>
        <strain evidence="2 3">CNCM I 4644</strain>
    </source>
</reference>
<dbReference type="Pfam" id="PF06662">
    <property type="entry name" value="C5-epim_C"/>
    <property type="match status" value="1"/>
</dbReference>
<dbReference type="AlphaFoldDB" id="A0A2A7AW45"/>
<comment type="caution">
    <text evidence="2">The sequence shown here is derived from an EMBL/GenBank/DDBJ whole genome shotgun (WGS) entry which is preliminary data.</text>
</comment>
<accession>A0A2A7AW45</accession>
<dbReference type="SUPFAM" id="SSF48208">
    <property type="entry name" value="Six-hairpin glycosidases"/>
    <property type="match status" value="1"/>
</dbReference>
<dbReference type="PANTHER" id="PTHR13174:SF3">
    <property type="entry name" value="D-GLUCURONYL C5-EPIMERASE"/>
    <property type="match status" value="1"/>
</dbReference>
<evidence type="ECO:0000313" key="2">
    <source>
        <dbReference type="EMBL" id="PDX83397.1"/>
    </source>
</evidence>
<dbReference type="GO" id="GO:0015012">
    <property type="term" value="P:heparan sulfate proteoglycan biosynthetic process"/>
    <property type="evidence" value="ECO:0007669"/>
    <property type="project" value="InterPro"/>
</dbReference>
<dbReference type="Gene3D" id="1.50.10.20">
    <property type="match status" value="1"/>
</dbReference>
<dbReference type="GO" id="GO:0047464">
    <property type="term" value="F:heparosan-N-sulfate-glucuronate 5-epimerase activity"/>
    <property type="evidence" value="ECO:0007669"/>
    <property type="project" value="InterPro"/>
</dbReference>
<proteinExistence type="predicted"/>
<dbReference type="PANTHER" id="PTHR13174">
    <property type="entry name" value="D-GLUCURONYL C5-EPIMERASE"/>
    <property type="match status" value="1"/>
</dbReference>
<feature type="domain" description="D-glucuronyl C5-epimerase C-terminal" evidence="1">
    <location>
        <begin position="128"/>
        <end position="280"/>
    </location>
</feature>
<dbReference type="Proteomes" id="UP000220480">
    <property type="component" value="Unassembled WGS sequence"/>
</dbReference>
<dbReference type="RefSeq" id="WP_097779956.1">
    <property type="nucleotide sequence ID" value="NZ_JBPQTG010000002.1"/>
</dbReference>
<dbReference type="InterPro" id="IPR010598">
    <property type="entry name" value="C5-epim_C"/>
</dbReference>
<dbReference type="EMBL" id="NMTZ01000026">
    <property type="protein sequence ID" value="PDX83397.1"/>
    <property type="molecule type" value="Genomic_DNA"/>
</dbReference>